<evidence type="ECO:0000259" key="3">
    <source>
        <dbReference type="Pfam" id="PF13581"/>
    </source>
</evidence>
<dbReference type="Pfam" id="PF13581">
    <property type="entry name" value="HATPase_c_2"/>
    <property type="match status" value="1"/>
</dbReference>
<dbReference type="PANTHER" id="PTHR35526">
    <property type="entry name" value="ANTI-SIGMA-F FACTOR RSBW-RELATED"/>
    <property type="match status" value="1"/>
</dbReference>
<dbReference type="SUPFAM" id="SSF55874">
    <property type="entry name" value="ATPase domain of HSP90 chaperone/DNA topoisomerase II/histidine kinase"/>
    <property type="match status" value="1"/>
</dbReference>
<dbReference type="InterPro" id="IPR050267">
    <property type="entry name" value="Anti-sigma-factor_SerPK"/>
</dbReference>
<evidence type="ECO:0000313" key="5">
    <source>
        <dbReference type="Proteomes" id="UP001500689"/>
    </source>
</evidence>
<keyword evidence="1" id="KW-0808">Transferase</keyword>
<reference evidence="5" key="1">
    <citation type="journal article" date="2019" name="Int. J. Syst. Evol. Microbiol.">
        <title>The Global Catalogue of Microorganisms (GCM) 10K type strain sequencing project: providing services to taxonomists for standard genome sequencing and annotation.</title>
        <authorList>
            <consortium name="The Broad Institute Genomics Platform"/>
            <consortium name="The Broad Institute Genome Sequencing Center for Infectious Disease"/>
            <person name="Wu L."/>
            <person name="Ma J."/>
        </authorList>
    </citation>
    <scope>NUCLEOTIDE SEQUENCE [LARGE SCALE GENOMIC DNA]</scope>
    <source>
        <strain evidence="5">JCM 16898</strain>
    </source>
</reference>
<proteinExistence type="predicted"/>
<keyword evidence="1" id="KW-0418">Kinase</keyword>
<dbReference type="InterPro" id="IPR036890">
    <property type="entry name" value="HATPase_C_sf"/>
</dbReference>
<organism evidence="4 5">
    <name type="scientific">Amycolatopsis ultiminotia</name>
    <dbReference type="NCBI Taxonomy" id="543629"/>
    <lineage>
        <taxon>Bacteria</taxon>
        <taxon>Bacillati</taxon>
        <taxon>Actinomycetota</taxon>
        <taxon>Actinomycetes</taxon>
        <taxon>Pseudonocardiales</taxon>
        <taxon>Pseudonocardiaceae</taxon>
        <taxon>Amycolatopsis</taxon>
    </lineage>
</organism>
<name>A0ABP6UYG6_9PSEU</name>
<evidence type="ECO:0000256" key="1">
    <source>
        <dbReference type="ARBA" id="ARBA00022527"/>
    </source>
</evidence>
<evidence type="ECO:0000256" key="2">
    <source>
        <dbReference type="SAM" id="MobiDB-lite"/>
    </source>
</evidence>
<feature type="domain" description="Histidine kinase/HSP90-like ATPase" evidence="3">
    <location>
        <begin position="35"/>
        <end position="143"/>
    </location>
</feature>
<evidence type="ECO:0000313" key="4">
    <source>
        <dbReference type="EMBL" id="GAA3525365.1"/>
    </source>
</evidence>
<sequence>MGSVEGRVRKGAKVPDPGPGAEEAPWVMDLRGTGPSALAQVRGWARGLLVSLAPEHLSDVLMVVEELTANAYEHTDGPHCARLTALARPCLVVIEVDDPQRARPVVRQPDVTSLRGRGMQLVDRLADIWGVHENPEGKTVWARLGCGIPMRDSCDSPSG</sequence>
<keyword evidence="4" id="KW-0067">ATP-binding</keyword>
<dbReference type="InterPro" id="IPR003594">
    <property type="entry name" value="HATPase_dom"/>
</dbReference>
<feature type="region of interest" description="Disordered" evidence="2">
    <location>
        <begin position="1"/>
        <end position="24"/>
    </location>
</feature>
<dbReference type="PANTHER" id="PTHR35526:SF3">
    <property type="entry name" value="ANTI-SIGMA-F FACTOR RSBW"/>
    <property type="match status" value="1"/>
</dbReference>
<protein>
    <submittedName>
        <fullName evidence="4">ATP-binding protein</fullName>
    </submittedName>
</protein>
<dbReference type="Proteomes" id="UP001500689">
    <property type="component" value="Unassembled WGS sequence"/>
</dbReference>
<dbReference type="Gene3D" id="3.30.565.10">
    <property type="entry name" value="Histidine kinase-like ATPase, C-terminal domain"/>
    <property type="match status" value="1"/>
</dbReference>
<accession>A0ABP6UYG6</accession>
<dbReference type="EMBL" id="BAAAZN010000001">
    <property type="protein sequence ID" value="GAA3525365.1"/>
    <property type="molecule type" value="Genomic_DNA"/>
</dbReference>
<dbReference type="CDD" id="cd16936">
    <property type="entry name" value="HATPase_RsbW-like"/>
    <property type="match status" value="1"/>
</dbReference>
<keyword evidence="1" id="KW-0723">Serine/threonine-protein kinase</keyword>
<dbReference type="GO" id="GO:0005524">
    <property type="term" value="F:ATP binding"/>
    <property type="evidence" value="ECO:0007669"/>
    <property type="project" value="UniProtKB-KW"/>
</dbReference>
<comment type="caution">
    <text evidence="4">The sequence shown here is derived from an EMBL/GenBank/DDBJ whole genome shotgun (WGS) entry which is preliminary data.</text>
</comment>
<keyword evidence="4" id="KW-0547">Nucleotide-binding</keyword>
<keyword evidence="5" id="KW-1185">Reference proteome</keyword>
<gene>
    <name evidence="4" type="ORF">GCM10022222_05260</name>
</gene>